<feature type="transmembrane region" description="Helical" evidence="2">
    <location>
        <begin position="286"/>
        <end position="309"/>
    </location>
</feature>
<evidence type="ECO:0000256" key="1">
    <source>
        <dbReference type="SAM" id="MobiDB-lite"/>
    </source>
</evidence>
<dbReference type="Proteomes" id="UP000034883">
    <property type="component" value="Chromosome"/>
</dbReference>
<accession>A0A0F6W696</accession>
<evidence type="ECO:0000313" key="3">
    <source>
        <dbReference type="EMBL" id="AKF08377.1"/>
    </source>
</evidence>
<feature type="compositionally biased region" description="Low complexity" evidence="1">
    <location>
        <begin position="53"/>
        <end position="71"/>
    </location>
</feature>
<keyword evidence="2" id="KW-0812">Transmembrane</keyword>
<feature type="transmembrane region" description="Helical" evidence="2">
    <location>
        <begin position="254"/>
        <end position="274"/>
    </location>
</feature>
<name>A0A0F6W696_9BACT</name>
<keyword evidence="4" id="KW-1185">Reference proteome</keyword>
<proteinExistence type="predicted"/>
<dbReference type="EMBL" id="CP011125">
    <property type="protein sequence ID" value="AKF08377.1"/>
    <property type="molecule type" value="Genomic_DNA"/>
</dbReference>
<reference evidence="3 4" key="1">
    <citation type="submission" date="2015-03" db="EMBL/GenBank/DDBJ databases">
        <title>Genome assembly of Sandaracinus amylolyticus DSM 53668.</title>
        <authorList>
            <person name="Sharma G."/>
            <person name="Subramanian S."/>
        </authorList>
    </citation>
    <scope>NUCLEOTIDE SEQUENCE [LARGE SCALE GENOMIC DNA]</scope>
    <source>
        <strain evidence="3 4">DSM 53668</strain>
    </source>
</reference>
<evidence type="ECO:0000256" key="2">
    <source>
        <dbReference type="SAM" id="Phobius"/>
    </source>
</evidence>
<organism evidence="3 4">
    <name type="scientific">Sandaracinus amylolyticus</name>
    <dbReference type="NCBI Taxonomy" id="927083"/>
    <lineage>
        <taxon>Bacteria</taxon>
        <taxon>Pseudomonadati</taxon>
        <taxon>Myxococcota</taxon>
        <taxon>Polyangia</taxon>
        <taxon>Polyangiales</taxon>
        <taxon>Sandaracinaceae</taxon>
        <taxon>Sandaracinus</taxon>
    </lineage>
</organism>
<dbReference type="KEGG" id="samy:DB32_005526"/>
<keyword evidence="2" id="KW-0472">Membrane</keyword>
<dbReference type="AlphaFoldDB" id="A0A0F6W696"/>
<sequence>MPPDVVRLRDGTFLRGIVVERSPERVVVMLPTGETRVYAATEVEAAGPAEDVLSAPAAPTADAPSSPTLAPREAEPPSSPPTPPRGRHPDAVRLHDGTSLRGTITERDAEHIVIVLPTGAARTLSMTDVAAAGPADEVLEAAPRRASSARSGSGALLARVRVTSDQPDLSLHRVTQTTAVPTMVGNVAGSIDVDTHELVCSAPCTTELAAGTYQLAIARGDGSPHRAGPPVGVFDGAELVLHYQNRSAVRTAGALTWIGGGAAGLGLVLAGMVGGPSDEHGRIIDVPLVVGGAVTIAVAMLIGIPLAFWNDGGRVEVRF</sequence>
<evidence type="ECO:0000313" key="4">
    <source>
        <dbReference type="Proteomes" id="UP000034883"/>
    </source>
</evidence>
<feature type="region of interest" description="Disordered" evidence="1">
    <location>
        <begin position="50"/>
        <end position="95"/>
    </location>
</feature>
<gene>
    <name evidence="3" type="ORF">DB32_005526</name>
</gene>
<keyword evidence="2" id="KW-1133">Transmembrane helix</keyword>
<protein>
    <submittedName>
        <fullName evidence="3">Uncharacterized protein</fullName>
    </submittedName>
</protein>